<gene>
    <name evidence="6" type="ORF">SCWH03_43090</name>
</gene>
<evidence type="ECO:0000256" key="2">
    <source>
        <dbReference type="ARBA" id="ARBA00022741"/>
    </source>
</evidence>
<dbReference type="SMART" id="SM00382">
    <property type="entry name" value="AAA"/>
    <property type="match status" value="2"/>
</dbReference>
<dbReference type="InterPro" id="IPR027417">
    <property type="entry name" value="P-loop_NTPase"/>
</dbReference>
<protein>
    <submittedName>
        <fullName evidence="6">AAA family ATPase</fullName>
    </submittedName>
</protein>
<feature type="domain" description="AAA+ ATPase" evidence="5">
    <location>
        <begin position="597"/>
        <end position="738"/>
    </location>
</feature>
<dbReference type="EMBL" id="BLLG01000014">
    <property type="protein sequence ID" value="GFH38069.1"/>
    <property type="molecule type" value="Genomic_DNA"/>
</dbReference>
<dbReference type="InterPro" id="IPR003593">
    <property type="entry name" value="AAA+_ATPase"/>
</dbReference>
<dbReference type="Pfam" id="PF17866">
    <property type="entry name" value="AAA_lid_6"/>
    <property type="match status" value="2"/>
</dbReference>
<dbReference type="Pfam" id="PF13229">
    <property type="entry name" value="Beta_helix"/>
    <property type="match status" value="2"/>
</dbReference>
<dbReference type="AlphaFoldDB" id="A0A6A0AYM9"/>
<dbReference type="Proteomes" id="UP000484988">
    <property type="component" value="Unassembled WGS sequence"/>
</dbReference>
<dbReference type="CDD" id="cd00009">
    <property type="entry name" value="AAA"/>
    <property type="match status" value="2"/>
</dbReference>
<dbReference type="InterPro" id="IPR000641">
    <property type="entry name" value="CbxX/CfxQ"/>
</dbReference>
<dbReference type="InterPro" id="IPR050773">
    <property type="entry name" value="CbxX/CfxQ_RuBisCO_ESX"/>
</dbReference>
<dbReference type="GO" id="GO:0005524">
    <property type="term" value="F:ATP binding"/>
    <property type="evidence" value="ECO:0007669"/>
    <property type="project" value="UniProtKB-KW"/>
</dbReference>
<name>A0A6A0AYM9_9ACTN</name>
<dbReference type="GO" id="GO:0016887">
    <property type="term" value="F:ATP hydrolysis activity"/>
    <property type="evidence" value="ECO:0007669"/>
    <property type="project" value="InterPro"/>
</dbReference>
<evidence type="ECO:0000313" key="7">
    <source>
        <dbReference type="Proteomes" id="UP000484988"/>
    </source>
</evidence>
<dbReference type="SUPFAM" id="SSF51126">
    <property type="entry name" value="Pectin lyase-like"/>
    <property type="match status" value="2"/>
</dbReference>
<sequence length="1118" mass="116295">MSRQVLTVGTEPRDSHRTIGEALSAARTGALVSVRPGTYEENLVIHTRVTLTAAEGRGTVEIRPRAGSVLALRADAVMLSELTLRGGDPELPAVDVRRGQAAFDGCEITGAAWTALLAQGTGSLALRDCRVSNPQGAGIVVTSATPTTVESCTLEHLGTSGLVLAEHGEARIRDCTVRHARGNGLLANEEARGTVEDCDISSTDKPSIALEGSSTVSVVRTVVHDTGTGVHLSTAGRTTLEDVRVTGAAGNGIALAGGTDPVLRRCRVSRTRGHGVLVTDRARGTFEDCWVDGSQGAGLRVAGAASPALTGLTVRGCDGTGVLLEEDSAAELDRLEVIGGSPAVAVRGGANPLLRRARLVEPSGDGVLAAMGARGRAEDCEILRPKGAGVRAASGSTLYLAGGGVSDTAACGLVVEEGGNVTVRDFRVETCGEEGVAVAAGGELTANRTAVHAPQGHGFLLREGALASLSGCEAAGGAQDGFRVESTAPVSLVNCLARDNEGSGLVQTAPGERLAVEGLHSVGNGRRDAWGNGSAENTDPAGSGSSDAAGPDREDGPLGALNALIGLDNVKQQVGTLVNLTQLAQRREQLGMPAPPMSRHLVFAGPPGTGKTTVARLYGAILAELGSLRSGHLVEVSRADLVAQVVGGTAIKTTETFQRALGGVLFVDEAYTLTADSGSGGADFGREAVDTLLKLMEDHRDDVVVVAAGYSREMESFLSSNPGLASRFSRTVEFENYTVPELVSIMESMCARHQYELGEGTAAALAAHFEAMPRDGGFGNGRAARGVFEEMVDRQAVRLAAQPQVGESDLRLLLPEDVSATAARAAGADKAGKADKRGEEGKEGKEDDPLTRLGDMIGLAEVKHDVADLVNLITTARHRAAAGLPVPSLSHHLVFTGPPGTGKTTVARLYGQILAQLGILGRGQLVEAARADLVGRYIGHTAQLTREVFERARGGVLFIDEAYTLTPQGGAGDFGQEAVDTLLKLMEDHRDEVVVIAAGYTAEMERFLASNPGLASRFPRRIAFADYTSEELVTIVRAQAAGMGYECGTGTGPLLREHFDTLPRDRSFGNARLARQVVEAMITRQAGRISSLNAPTLDDLRVLRPEDVTAAVSTGVPR</sequence>
<evidence type="ECO:0000256" key="1">
    <source>
        <dbReference type="ARBA" id="ARBA00010378"/>
    </source>
</evidence>
<feature type="domain" description="AAA+ ATPase" evidence="5">
    <location>
        <begin position="889"/>
        <end position="1028"/>
    </location>
</feature>
<dbReference type="Gene3D" id="1.10.8.60">
    <property type="match status" value="2"/>
</dbReference>
<evidence type="ECO:0000313" key="6">
    <source>
        <dbReference type="EMBL" id="GFH38069.1"/>
    </source>
</evidence>
<comment type="caution">
    <text evidence="6">The sequence shown here is derived from an EMBL/GenBank/DDBJ whole genome shotgun (WGS) entry which is preliminary data.</text>
</comment>
<dbReference type="Gene3D" id="3.40.50.300">
    <property type="entry name" value="P-loop containing nucleotide triphosphate hydrolases"/>
    <property type="match status" value="2"/>
</dbReference>
<evidence type="ECO:0000256" key="3">
    <source>
        <dbReference type="ARBA" id="ARBA00022840"/>
    </source>
</evidence>
<keyword evidence="2" id="KW-0547">Nucleotide-binding</keyword>
<feature type="region of interest" description="Disordered" evidence="4">
    <location>
        <begin position="824"/>
        <end position="850"/>
    </location>
</feature>
<dbReference type="SUPFAM" id="SSF52540">
    <property type="entry name" value="P-loop containing nucleoside triphosphate hydrolases"/>
    <property type="match status" value="2"/>
</dbReference>
<dbReference type="Pfam" id="PF00004">
    <property type="entry name" value="AAA"/>
    <property type="match status" value="2"/>
</dbReference>
<dbReference type="FunFam" id="3.40.50.300:FF:000216">
    <property type="entry name" value="Type VII secretion ATPase EccA"/>
    <property type="match status" value="2"/>
</dbReference>
<organism evidence="6 7">
    <name type="scientific">Streptomyces pacificus</name>
    <dbReference type="NCBI Taxonomy" id="2705029"/>
    <lineage>
        <taxon>Bacteria</taxon>
        <taxon>Bacillati</taxon>
        <taxon>Actinomycetota</taxon>
        <taxon>Actinomycetes</taxon>
        <taxon>Kitasatosporales</taxon>
        <taxon>Streptomycetaceae</taxon>
        <taxon>Streptomyces</taxon>
    </lineage>
</organism>
<dbReference type="InterPro" id="IPR003959">
    <property type="entry name" value="ATPase_AAA_core"/>
</dbReference>
<proteinExistence type="inferred from homology"/>
<dbReference type="InterPro" id="IPR006626">
    <property type="entry name" value="PbH1"/>
</dbReference>
<accession>A0A6A0AYM9</accession>
<keyword evidence="3" id="KW-0067">ATP-binding</keyword>
<comment type="similarity">
    <text evidence="1">Belongs to the CbxX/CfxQ family.</text>
</comment>
<dbReference type="SMART" id="SM00710">
    <property type="entry name" value="PbH1"/>
    <property type="match status" value="12"/>
</dbReference>
<dbReference type="PANTHER" id="PTHR43392:SF2">
    <property type="entry name" value="AAA-TYPE ATPASE FAMILY PROTEIN _ ANKYRIN REPEAT FAMILY PROTEIN"/>
    <property type="match status" value="1"/>
</dbReference>
<dbReference type="PANTHER" id="PTHR43392">
    <property type="entry name" value="AAA-TYPE ATPASE FAMILY PROTEIN / ANKYRIN REPEAT FAMILY PROTEIN"/>
    <property type="match status" value="1"/>
</dbReference>
<dbReference type="InterPro" id="IPR012334">
    <property type="entry name" value="Pectin_lyas_fold"/>
</dbReference>
<dbReference type="InterPro" id="IPR039448">
    <property type="entry name" value="Beta_helix"/>
</dbReference>
<evidence type="ECO:0000259" key="5">
    <source>
        <dbReference type="SMART" id="SM00382"/>
    </source>
</evidence>
<reference evidence="6 7" key="1">
    <citation type="submission" date="2020-02" db="EMBL/GenBank/DDBJ databases">
        <title>Whole Genome Shotgun Sequence of Streptomyces sp. strain CWH03.</title>
        <authorList>
            <person name="Dohra H."/>
            <person name="Kodani S."/>
            <person name="Yamamura H."/>
        </authorList>
    </citation>
    <scope>NUCLEOTIDE SEQUENCE [LARGE SCALE GENOMIC DNA]</scope>
    <source>
        <strain evidence="6 7">CWH03</strain>
    </source>
</reference>
<feature type="region of interest" description="Disordered" evidence="4">
    <location>
        <begin position="525"/>
        <end position="557"/>
    </location>
</feature>
<evidence type="ECO:0000256" key="4">
    <source>
        <dbReference type="SAM" id="MobiDB-lite"/>
    </source>
</evidence>
<dbReference type="InterPro" id="IPR011050">
    <property type="entry name" value="Pectin_lyase_fold/virulence"/>
</dbReference>
<keyword evidence="7" id="KW-1185">Reference proteome</keyword>
<dbReference type="RefSeq" id="WP_173265770.1">
    <property type="nucleotide sequence ID" value="NZ_BLLG01000014.1"/>
</dbReference>
<dbReference type="Gene3D" id="2.160.20.10">
    <property type="entry name" value="Single-stranded right-handed beta-helix, Pectin lyase-like"/>
    <property type="match status" value="3"/>
</dbReference>
<dbReference type="InterPro" id="IPR041627">
    <property type="entry name" value="AAA_lid_6"/>
</dbReference>
<dbReference type="PRINTS" id="PR00819">
    <property type="entry name" value="CBXCFQXSUPER"/>
</dbReference>
<feature type="compositionally biased region" description="Basic and acidic residues" evidence="4">
    <location>
        <begin position="830"/>
        <end position="850"/>
    </location>
</feature>